<proteinExistence type="predicted"/>
<keyword evidence="3" id="KW-1185">Reference proteome</keyword>
<organism evidence="2 3">
    <name type="scientific">Streptococcus panodentis</name>
    <dbReference type="NCBI Taxonomy" id="1581472"/>
    <lineage>
        <taxon>Bacteria</taxon>
        <taxon>Bacillati</taxon>
        <taxon>Bacillota</taxon>
        <taxon>Bacilli</taxon>
        <taxon>Lactobacillales</taxon>
        <taxon>Streptococcaceae</taxon>
        <taxon>Streptococcus</taxon>
    </lineage>
</organism>
<dbReference type="Proteomes" id="UP001519349">
    <property type="component" value="Unassembled WGS sequence"/>
</dbReference>
<feature type="transmembrane region" description="Helical" evidence="1">
    <location>
        <begin position="77"/>
        <end position="98"/>
    </location>
</feature>
<protein>
    <submittedName>
        <fullName evidence="2">Uncharacterized protein</fullName>
    </submittedName>
</protein>
<keyword evidence="1" id="KW-0472">Membrane</keyword>
<reference evidence="2 3" key="1">
    <citation type="submission" date="2018-05" db="EMBL/GenBank/DDBJ databases">
        <title>Draft genome sequence of Streptococcus panodentis CCUG 70867T.</title>
        <authorList>
            <person name="Salva-Serra F."/>
            <person name="Mendez V."/>
            <person name="Jaen-Luchoro D."/>
            <person name="Gonzales-Siles L."/>
            <person name="Karlsson R."/>
            <person name="Engstrom-Jakobsson H."/>
            <person name="Busquets A."/>
            <person name="Gomila M."/>
            <person name="Pineiro-Iglesias B."/>
            <person name="Bennasar-Figueras A."/>
            <person name="Seeger M."/>
            <person name="Moore E."/>
        </authorList>
    </citation>
    <scope>NUCLEOTIDE SEQUENCE [LARGE SCALE GENOMIC DNA]</scope>
    <source>
        <strain evidence="2 3">CCUG 70867</strain>
    </source>
</reference>
<evidence type="ECO:0000313" key="3">
    <source>
        <dbReference type="Proteomes" id="UP001519349"/>
    </source>
</evidence>
<keyword evidence="1" id="KW-0812">Transmembrane</keyword>
<name>A0ABS5AZY0_9STRE</name>
<keyword evidence="1" id="KW-1133">Transmembrane helix</keyword>
<evidence type="ECO:0000256" key="1">
    <source>
        <dbReference type="SAM" id="Phobius"/>
    </source>
</evidence>
<accession>A0ABS5AZY0</accession>
<comment type="caution">
    <text evidence="2">The sequence shown here is derived from an EMBL/GenBank/DDBJ whole genome shotgun (WGS) entry which is preliminary data.</text>
</comment>
<dbReference type="EMBL" id="QFAY01000035">
    <property type="protein sequence ID" value="MBP2622141.1"/>
    <property type="molecule type" value="Genomic_DNA"/>
</dbReference>
<feature type="transmembrane region" description="Helical" evidence="1">
    <location>
        <begin position="6"/>
        <end position="23"/>
    </location>
</feature>
<sequence length="102" mass="11960">MMLTPFIAPPVFAFFLGWMIPRSQITPERIIAVLVFLIVALLLISYFAPQLLGLVFWSLIWFFLGLLRTKNYSKSQILIRWLIFGVCFSTYILLYLSVSRFF</sequence>
<feature type="transmembrane region" description="Helical" evidence="1">
    <location>
        <begin position="30"/>
        <end position="48"/>
    </location>
</feature>
<gene>
    <name evidence="2" type="ORF">DHL47_12595</name>
</gene>
<evidence type="ECO:0000313" key="2">
    <source>
        <dbReference type="EMBL" id="MBP2622141.1"/>
    </source>
</evidence>
<dbReference type="RefSeq" id="WP_128836840.1">
    <property type="nucleotide sequence ID" value="NZ_QFAY01000035.1"/>
</dbReference>